<feature type="transmembrane region" description="Helical" evidence="1">
    <location>
        <begin position="132"/>
        <end position="150"/>
    </location>
</feature>
<accession>L9X0Q3</accession>
<organism evidence="2 3">
    <name type="scientific">Natronococcus amylolyticus DSM 10524</name>
    <dbReference type="NCBI Taxonomy" id="1227497"/>
    <lineage>
        <taxon>Archaea</taxon>
        <taxon>Methanobacteriati</taxon>
        <taxon>Methanobacteriota</taxon>
        <taxon>Stenosarchaea group</taxon>
        <taxon>Halobacteria</taxon>
        <taxon>Halobacteriales</taxon>
        <taxon>Natrialbaceae</taxon>
        <taxon>Natronococcus</taxon>
    </lineage>
</organism>
<evidence type="ECO:0000256" key="1">
    <source>
        <dbReference type="SAM" id="Phobius"/>
    </source>
</evidence>
<dbReference type="STRING" id="1227497.C491_20367"/>
<dbReference type="AlphaFoldDB" id="L9X0Q3"/>
<dbReference type="RefSeq" id="WP_005559600.1">
    <property type="nucleotide sequence ID" value="NZ_AOIB01000038.1"/>
</dbReference>
<keyword evidence="1" id="KW-1133">Transmembrane helix</keyword>
<name>L9X0Q3_9EURY</name>
<feature type="transmembrane region" description="Helical" evidence="1">
    <location>
        <begin position="108"/>
        <end position="127"/>
    </location>
</feature>
<evidence type="ECO:0000313" key="3">
    <source>
        <dbReference type="Proteomes" id="UP000011688"/>
    </source>
</evidence>
<dbReference type="EMBL" id="AOIB01000038">
    <property type="protein sequence ID" value="ELY54183.1"/>
    <property type="molecule type" value="Genomic_DNA"/>
</dbReference>
<comment type="caution">
    <text evidence="2">The sequence shown here is derived from an EMBL/GenBank/DDBJ whole genome shotgun (WGS) entry which is preliminary data.</text>
</comment>
<proteinExistence type="predicted"/>
<keyword evidence="1" id="KW-0812">Transmembrane</keyword>
<feature type="transmembrane region" description="Helical" evidence="1">
    <location>
        <begin position="75"/>
        <end position="102"/>
    </location>
</feature>
<feature type="transmembrane region" description="Helical" evidence="1">
    <location>
        <begin position="46"/>
        <end position="68"/>
    </location>
</feature>
<evidence type="ECO:0000313" key="2">
    <source>
        <dbReference type="EMBL" id="ELY54183.1"/>
    </source>
</evidence>
<gene>
    <name evidence="2" type="ORF">C491_20367</name>
</gene>
<keyword evidence="1" id="KW-0472">Membrane</keyword>
<protein>
    <submittedName>
        <fullName evidence="2">Phosphate ABC transporter permease</fullName>
    </submittedName>
</protein>
<dbReference type="Proteomes" id="UP000011688">
    <property type="component" value="Unassembled WGS sequence"/>
</dbReference>
<sequence length="247" mass="24338">MIDAVAVAFVLAGIALLLSGTALSVYGVVALGLAAGAGGGYLVGPAVGAALGLEGVAAAGTAAALGAVVGGLGSYLVLSAAVSLLGFVVGSSLTLAAIAAVAPEGGWPLEWGLAVAVGLVAAVLGLVLTRWVTAAITAVVGAALASQSLTPDTVLAAGETLALEPLLFDVTSPLFLALVALGLLSQFGLFSLGTLPRLVRAVPGLSLIHISDGAIRDVYKRQVSMTARIMNDYQQKTARQRLPGSTA</sequence>
<keyword evidence="3" id="KW-1185">Reference proteome</keyword>
<feature type="transmembrane region" description="Helical" evidence="1">
    <location>
        <begin position="170"/>
        <end position="190"/>
    </location>
</feature>
<reference evidence="2 3" key="1">
    <citation type="journal article" date="2014" name="PLoS Genet.">
        <title>Phylogenetically driven sequencing of extremely halophilic archaea reveals strategies for static and dynamic osmo-response.</title>
        <authorList>
            <person name="Becker E.A."/>
            <person name="Seitzer P.M."/>
            <person name="Tritt A."/>
            <person name="Larsen D."/>
            <person name="Krusor M."/>
            <person name="Yao A.I."/>
            <person name="Wu D."/>
            <person name="Madern D."/>
            <person name="Eisen J.A."/>
            <person name="Darling A.E."/>
            <person name="Facciotti M.T."/>
        </authorList>
    </citation>
    <scope>NUCLEOTIDE SEQUENCE [LARGE SCALE GENOMIC DNA]</scope>
    <source>
        <strain evidence="2 3">DSM 10524</strain>
    </source>
</reference>
<dbReference type="eggNOG" id="arCOG08970">
    <property type="taxonomic scope" value="Archaea"/>
</dbReference>